<protein>
    <submittedName>
        <fullName evidence="2">Ribonuclease Oy</fullName>
    </submittedName>
</protein>
<name>A0A1R3KRG5_9ROSI</name>
<dbReference type="AlphaFoldDB" id="A0A1R3KRG5"/>
<gene>
    <name evidence="2" type="ORF">COLO4_05237</name>
</gene>
<feature type="compositionally biased region" description="Basic and acidic residues" evidence="1">
    <location>
        <begin position="69"/>
        <end position="86"/>
    </location>
</feature>
<sequence length="97" mass="10389">MEGRVGSNVEANQKAIDGVQDVVMAEGQANKNGGNFVFRAGNGSSNNGGESQSNKKWKESGANNCYVGREPEEPGIKSLWQEKGRLEGCNGGREEEE</sequence>
<accession>A0A1R3KRG5</accession>
<evidence type="ECO:0000313" key="2">
    <source>
        <dbReference type="EMBL" id="OMP09676.1"/>
    </source>
</evidence>
<feature type="region of interest" description="Disordered" evidence="1">
    <location>
        <begin position="35"/>
        <end position="97"/>
    </location>
</feature>
<dbReference type="EMBL" id="AWUE01012276">
    <property type="protein sequence ID" value="OMP09676.1"/>
    <property type="molecule type" value="Genomic_DNA"/>
</dbReference>
<dbReference type="Proteomes" id="UP000187203">
    <property type="component" value="Unassembled WGS sequence"/>
</dbReference>
<comment type="caution">
    <text evidence="2">The sequence shown here is derived from an EMBL/GenBank/DDBJ whole genome shotgun (WGS) entry which is preliminary data.</text>
</comment>
<reference evidence="3" key="1">
    <citation type="submission" date="2013-09" db="EMBL/GenBank/DDBJ databases">
        <title>Corchorus olitorius genome sequencing.</title>
        <authorList>
            <person name="Alam M."/>
            <person name="Haque M.S."/>
            <person name="Islam M.S."/>
            <person name="Emdad E.M."/>
            <person name="Islam M.M."/>
            <person name="Ahmed B."/>
            <person name="Halim A."/>
            <person name="Hossen Q.M.M."/>
            <person name="Hossain M.Z."/>
            <person name="Ahmed R."/>
            <person name="Khan M.M."/>
            <person name="Islam R."/>
            <person name="Rashid M.M."/>
            <person name="Khan S.A."/>
            <person name="Rahman M.S."/>
            <person name="Alam M."/>
            <person name="Yahiya A.S."/>
            <person name="Khan M.S."/>
            <person name="Azam M.S."/>
            <person name="Haque T."/>
            <person name="Lashkar M.Z.H."/>
            <person name="Akhand A.I."/>
            <person name="Morshed G."/>
            <person name="Roy S."/>
            <person name="Uddin K.S."/>
            <person name="Rabeya T."/>
            <person name="Hossain A.S."/>
            <person name="Chowdhury A."/>
            <person name="Snigdha A.R."/>
            <person name="Mortoza M.S."/>
            <person name="Matin S.A."/>
            <person name="Hoque S.M.E."/>
            <person name="Islam M.K."/>
            <person name="Roy D.K."/>
            <person name="Haider R."/>
            <person name="Moosa M.M."/>
            <person name="Elias S.M."/>
            <person name="Hasan A.M."/>
            <person name="Jahan S."/>
            <person name="Shafiuddin M."/>
            <person name="Mahmood N."/>
            <person name="Shommy N.S."/>
        </authorList>
    </citation>
    <scope>NUCLEOTIDE SEQUENCE [LARGE SCALE GENOMIC DNA]</scope>
    <source>
        <strain evidence="3">cv. O-4</strain>
    </source>
</reference>
<organism evidence="2 3">
    <name type="scientific">Corchorus olitorius</name>
    <dbReference type="NCBI Taxonomy" id="93759"/>
    <lineage>
        <taxon>Eukaryota</taxon>
        <taxon>Viridiplantae</taxon>
        <taxon>Streptophyta</taxon>
        <taxon>Embryophyta</taxon>
        <taxon>Tracheophyta</taxon>
        <taxon>Spermatophyta</taxon>
        <taxon>Magnoliopsida</taxon>
        <taxon>eudicotyledons</taxon>
        <taxon>Gunneridae</taxon>
        <taxon>Pentapetalae</taxon>
        <taxon>rosids</taxon>
        <taxon>malvids</taxon>
        <taxon>Malvales</taxon>
        <taxon>Malvaceae</taxon>
        <taxon>Grewioideae</taxon>
        <taxon>Apeibeae</taxon>
        <taxon>Corchorus</taxon>
    </lineage>
</organism>
<proteinExistence type="predicted"/>
<evidence type="ECO:0000313" key="3">
    <source>
        <dbReference type="Proteomes" id="UP000187203"/>
    </source>
</evidence>
<evidence type="ECO:0000256" key="1">
    <source>
        <dbReference type="SAM" id="MobiDB-lite"/>
    </source>
</evidence>
<keyword evidence="3" id="KW-1185">Reference proteome</keyword>
<feature type="compositionally biased region" description="Low complexity" evidence="1">
    <location>
        <begin position="41"/>
        <end position="54"/>
    </location>
</feature>